<dbReference type="PANTHER" id="PTHR12756:SF11">
    <property type="entry name" value="CYTOSOLIC CARBOXYPEPTIDASE 1"/>
    <property type="match status" value="1"/>
</dbReference>
<dbReference type="Gene3D" id="3.40.630.10">
    <property type="entry name" value="Zn peptidases"/>
    <property type="match status" value="1"/>
</dbReference>
<evidence type="ECO:0000256" key="3">
    <source>
        <dbReference type="SAM" id="SignalP"/>
    </source>
</evidence>
<accession>A0A7Y9IWT2</accession>
<evidence type="ECO:0000313" key="6">
    <source>
        <dbReference type="Proteomes" id="UP000542125"/>
    </source>
</evidence>
<proteinExistence type="inferred from homology"/>
<dbReference type="InterPro" id="IPR000834">
    <property type="entry name" value="Peptidase_M14"/>
</dbReference>
<evidence type="ECO:0000313" key="5">
    <source>
        <dbReference type="EMBL" id="NYE83918.1"/>
    </source>
</evidence>
<dbReference type="Gene3D" id="2.60.40.3120">
    <property type="match status" value="1"/>
</dbReference>
<evidence type="ECO:0000256" key="2">
    <source>
        <dbReference type="PROSITE-ProRule" id="PRU01379"/>
    </source>
</evidence>
<feature type="chain" id="PRO_5031526373" description="Peptidase M14 domain-containing protein" evidence="3">
    <location>
        <begin position="22"/>
        <end position="490"/>
    </location>
</feature>
<organism evidence="5 6">
    <name type="scientific">Pigmentiphaga litoralis</name>
    <dbReference type="NCBI Taxonomy" id="516702"/>
    <lineage>
        <taxon>Bacteria</taxon>
        <taxon>Pseudomonadati</taxon>
        <taxon>Pseudomonadota</taxon>
        <taxon>Betaproteobacteria</taxon>
        <taxon>Burkholderiales</taxon>
        <taxon>Alcaligenaceae</taxon>
        <taxon>Pigmentiphaga</taxon>
    </lineage>
</organism>
<dbReference type="InterPro" id="IPR040626">
    <property type="entry name" value="Pepdidase_M14_N"/>
</dbReference>
<dbReference type="EMBL" id="JACBYR010000001">
    <property type="protein sequence ID" value="NYE83918.1"/>
    <property type="molecule type" value="Genomic_DNA"/>
</dbReference>
<sequence length="490" mass="53582">MRHPFWRALAVSLLLALQACATGPAGPAADLARVRPVFTSDFESGGIGAIRALDPQETTWRLSLKNDNDDPGLPASFRTWFYVKVANVSPDRPLTLEFDGFGSRYPVMPVYSYDGVQWTHFRDDEISWQGCRGQALVNCRATIRKAFSGPVSIARTFPYTTADLDAFLNRLAASPLVRRETLGISPVYQKPITLLTLEDASLSIPGVPKRYVWLHARTHPGETGPSFLLEGLIPRVLADDAVGRSLRSRYIFKIVPMHNPDGVIAGNYRTTPASVNLEDSWRFDASGADVPGDAPAPYENQVVLRGGILPVLQAGGRFDIALNLHASNAAVDMPAFFIPHFGGEDEFGLAEQRLWRKQQHLVALTASYYEGQVTTENEDGGANFLNHFFPESWWWRSQQDRVNAITFETTYGKGGLDRWLTQDDLRRLGDALALAINDIGSASAACVLASVPLPGCEDVDVMPIAPASLPDPVPLAPMELAPLPSGAESL</sequence>
<evidence type="ECO:0000259" key="4">
    <source>
        <dbReference type="PROSITE" id="PS52035"/>
    </source>
</evidence>
<comment type="similarity">
    <text evidence="2">Belongs to the peptidase M14 family.</text>
</comment>
<dbReference type="Pfam" id="PF18027">
    <property type="entry name" value="Pepdidase_M14_N"/>
    <property type="match status" value="1"/>
</dbReference>
<dbReference type="Pfam" id="PF00246">
    <property type="entry name" value="Peptidase_M14"/>
    <property type="match status" value="1"/>
</dbReference>
<dbReference type="GO" id="GO:0004181">
    <property type="term" value="F:metallocarboxypeptidase activity"/>
    <property type="evidence" value="ECO:0007669"/>
    <property type="project" value="InterPro"/>
</dbReference>
<dbReference type="SUPFAM" id="SSF53187">
    <property type="entry name" value="Zn-dependent exopeptidases"/>
    <property type="match status" value="1"/>
</dbReference>
<keyword evidence="6" id="KW-1185">Reference proteome</keyword>
<feature type="signal peptide" evidence="3">
    <location>
        <begin position="1"/>
        <end position="21"/>
    </location>
</feature>
<protein>
    <recommendedName>
        <fullName evidence="4">Peptidase M14 domain-containing protein</fullName>
    </recommendedName>
</protein>
<evidence type="ECO:0000256" key="1">
    <source>
        <dbReference type="ARBA" id="ARBA00001947"/>
    </source>
</evidence>
<feature type="domain" description="Peptidase M14" evidence="4">
    <location>
        <begin position="157"/>
        <end position="443"/>
    </location>
</feature>
<name>A0A7Y9IWT2_9BURK</name>
<dbReference type="GO" id="GO:0006508">
    <property type="term" value="P:proteolysis"/>
    <property type="evidence" value="ECO:0007669"/>
    <property type="project" value="InterPro"/>
</dbReference>
<dbReference type="PROSITE" id="PS52035">
    <property type="entry name" value="PEPTIDASE_M14"/>
    <property type="match status" value="1"/>
</dbReference>
<dbReference type="Proteomes" id="UP000542125">
    <property type="component" value="Unassembled WGS sequence"/>
</dbReference>
<reference evidence="5 6" key="1">
    <citation type="submission" date="2020-07" db="EMBL/GenBank/DDBJ databases">
        <title>Genomic Encyclopedia of Type Strains, Phase IV (KMG-V): Genome sequencing to study the core and pangenomes of soil and plant-associated prokaryotes.</title>
        <authorList>
            <person name="Whitman W."/>
        </authorList>
    </citation>
    <scope>NUCLEOTIDE SEQUENCE [LARGE SCALE GENOMIC DNA]</scope>
    <source>
        <strain evidence="5 6">SAS40</strain>
    </source>
</reference>
<dbReference type="InterPro" id="IPR050821">
    <property type="entry name" value="Cytosolic_carboxypeptidase"/>
</dbReference>
<comment type="cofactor">
    <cofactor evidence="1">
        <name>Zn(2+)</name>
        <dbReference type="ChEBI" id="CHEBI:29105"/>
    </cofactor>
</comment>
<gene>
    <name evidence="5" type="ORF">FHW18_003189</name>
</gene>
<comment type="caution">
    <text evidence="5">The sequence shown here is derived from an EMBL/GenBank/DDBJ whole genome shotgun (WGS) entry which is preliminary data.</text>
</comment>
<keyword evidence="3" id="KW-0732">Signal</keyword>
<feature type="active site" description="Proton donor/acceptor" evidence="2">
    <location>
        <position position="408"/>
    </location>
</feature>
<dbReference type="RefSeq" id="WP_179587673.1">
    <property type="nucleotide sequence ID" value="NZ_JACBYR010000001.1"/>
</dbReference>
<dbReference type="PROSITE" id="PS51257">
    <property type="entry name" value="PROKAR_LIPOPROTEIN"/>
    <property type="match status" value="1"/>
</dbReference>
<dbReference type="AlphaFoldDB" id="A0A7Y9IWT2"/>
<dbReference type="GO" id="GO:0008270">
    <property type="term" value="F:zinc ion binding"/>
    <property type="evidence" value="ECO:0007669"/>
    <property type="project" value="InterPro"/>
</dbReference>
<dbReference type="PANTHER" id="PTHR12756">
    <property type="entry name" value="CYTOSOLIC CARBOXYPEPTIDASE"/>
    <property type="match status" value="1"/>
</dbReference>